<evidence type="ECO:0000256" key="2">
    <source>
        <dbReference type="ARBA" id="ARBA00022448"/>
    </source>
</evidence>
<proteinExistence type="predicted"/>
<evidence type="ECO:0000256" key="1">
    <source>
        <dbReference type="ARBA" id="ARBA00004496"/>
    </source>
</evidence>
<keyword evidence="3" id="KW-0963">Cytoplasm</keyword>
<dbReference type="InterPro" id="IPR000357">
    <property type="entry name" value="HEAT"/>
</dbReference>
<keyword evidence="2" id="KW-0813">Transport</keyword>
<dbReference type="Proteomes" id="UP000015453">
    <property type="component" value="Unassembled WGS sequence"/>
</dbReference>
<evidence type="ECO:0000256" key="3">
    <source>
        <dbReference type="ARBA" id="ARBA00022490"/>
    </source>
</evidence>
<keyword evidence="4" id="KW-0677">Repeat</keyword>
<dbReference type="Pfam" id="PF18829">
    <property type="entry name" value="Importin_rep_6"/>
    <property type="match status" value="1"/>
</dbReference>
<dbReference type="Gene3D" id="1.25.10.10">
    <property type="entry name" value="Leucine-rich Repeat Variant"/>
    <property type="match status" value="1"/>
</dbReference>
<comment type="subcellular location">
    <subcellularLocation>
        <location evidence="1">Cytoplasm</location>
    </subcellularLocation>
</comment>
<dbReference type="GO" id="GO:0005737">
    <property type="term" value="C:cytoplasm"/>
    <property type="evidence" value="ECO:0007669"/>
    <property type="project" value="UniProtKB-SubCell"/>
</dbReference>
<keyword evidence="7" id="KW-1185">Reference proteome</keyword>
<evidence type="ECO:0000313" key="6">
    <source>
        <dbReference type="EMBL" id="EPS66132.1"/>
    </source>
</evidence>
<protein>
    <recommendedName>
        <fullName evidence="8">TOG domain-containing protein</fullName>
    </recommendedName>
</protein>
<comment type="caution">
    <text evidence="6">The sequence shown here is derived from an EMBL/GenBank/DDBJ whole genome shotgun (WGS) entry which is preliminary data.</text>
</comment>
<sequence>QIMEVLMSLQGSQMETDDPTISYMLQAWARLCKCLGQDFLPYMSVVMPPLLHSAQLKPDVTITSADSDDEIDDEDDESMETITLGDKRIGIKTSVLEEKATACNMLCCYADELKEGFYPWIDEVAPTLVPLLKFYFHEEVRRAAVSAMPELLLSAKLAVEKGLAQNRNETYVKQLSDYIIPALVEALHKEPDTEICASMLDALNECLQISGQFLDENQVRSIVDEIKNVIKASSDRKNERAERAQAEDFDAEEGELLKEENEQEEEVFDQVGEILGTLIKTFKASFLPFFDELSAFLMPMWGKDKAAEERRIAICIFDDVAEQCREASLKYYGTYLPHLLEACNDENPDVRQAAVYGVGVCAEFGGSAFKPLVKEALSRLDLVIRHPNALMPENVMAYDNAVSALGKICLFQRDGIDPTRVLPAWLSCLPIKNDLIEAKVVHEQLCSMVERSDRELLGADNQYLPKVVSVFAEVLCGGNNELATQPTAGRMINLLRHLQQTLPPSILASTWSSLHPQQQVVLQSILSS</sequence>
<evidence type="ECO:0000256" key="5">
    <source>
        <dbReference type="ARBA" id="ARBA00022927"/>
    </source>
</evidence>
<dbReference type="GO" id="GO:0005634">
    <property type="term" value="C:nucleus"/>
    <property type="evidence" value="ECO:0007669"/>
    <property type="project" value="UniProtKB-SubCell"/>
</dbReference>
<evidence type="ECO:0008006" key="8">
    <source>
        <dbReference type="Google" id="ProtNLM"/>
    </source>
</evidence>
<dbReference type="InterPro" id="IPR041389">
    <property type="entry name" value="Importin_rep_6"/>
</dbReference>
<dbReference type="Pfam" id="PF02985">
    <property type="entry name" value="HEAT"/>
    <property type="match status" value="1"/>
</dbReference>
<dbReference type="GO" id="GO:0006606">
    <property type="term" value="P:protein import into nucleus"/>
    <property type="evidence" value="ECO:0007669"/>
    <property type="project" value="InterPro"/>
</dbReference>
<organism evidence="6 7">
    <name type="scientific">Genlisea aurea</name>
    <dbReference type="NCBI Taxonomy" id="192259"/>
    <lineage>
        <taxon>Eukaryota</taxon>
        <taxon>Viridiplantae</taxon>
        <taxon>Streptophyta</taxon>
        <taxon>Embryophyta</taxon>
        <taxon>Tracheophyta</taxon>
        <taxon>Spermatophyta</taxon>
        <taxon>Magnoliopsida</taxon>
        <taxon>eudicotyledons</taxon>
        <taxon>Gunneridae</taxon>
        <taxon>Pentapetalae</taxon>
        <taxon>asterids</taxon>
        <taxon>lamiids</taxon>
        <taxon>Lamiales</taxon>
        <taxon>Lentibulariaceae</taxon>
        <taxon>Genlisea</taxon>
    </lineage>
</organism>
<dbReference type="EMBL" id="AUSU01003845">
    <property type="protein sequence ID" value="EPS66132.1"/>
    <property type="molecule type" value="Genomic_DNA"/>
</dbReference>
<dbReference type="OrthoDB" id="904351at2759"/>
<dbReference type="PANTHER" id="PTHR10527">
    <property type="entry name" value="IMPORTIN BETA"/>
    <property type="match status" value="1"/>
</dbReference>
<evidence type="ECO:0000313" key="7">
    <source>
        <dbReference type="Proteomes" id="UP000015453"/>
    </source>
</evidence>
<name>S8E1E7_9LAMI</name>
<dbReference type="InterPro" id="IPR040122">
    <property type="entry name" value="Importin_beta"/>
</dbReference>
<dbReference type="AlphaFoldDB" id="S8E1E7"/>
<accession>S8E1E7</accession>
<feature type="non-terminal residue" evidence="6">
    <location>
        <position position="1"/>
    </location>
</feature>
<gene>
    <name evidence="6" type="ORF">M569_08645</name>
</gene>
<dbReference type="SUPFAM" id="SSF48371">
    <property type="entry name" value="ARM repeat"/>
    <property type="match status" value="1"/>
</dbReference>
<keyword evidence="5" id="KW-0653">Protein transport</keyword>
<reference evidence="6 7" key="1">
    <citation type="journal article" date="2013" name="BMC Genomics">
        <title>The miniature genome of a carnivorous plant Genlisea aurea contains a low number of genes and short non-coding sequences.</title>
        <authorList>
            <person name="Leushkin E.V."/>
            <person name="Sutormin R.A."/>
            <person name="Nabieva E.R."/>
            <person name="Penin A.A."/>
            <person name="Kondrashov A.S."/>
            <person name="Logacheva M.D."/>
        </authorList>
    </citation>
    <scope>NUCLEOTIDE SEQUENCE [LARGE SCALE GENOMIC DNA]</scope>
</reference>
<dbReference type="InterPro" id="IPR011989">
    <property type="entry name" value="ARM-like"/>
</dbReference>
<dbReference type="InterPro" id="IPR016024">
    <property type="entry name" value="ARM-type_fold"/>
</dbReference>
<evidence type="ECO:0000256" key="4">
    <source>
        <dbReference type="ARBA" id="ARBA00022737"/>
    </source>
</evidence>